<dbReference type="Proteomes" id="UP000618460">
    <property type="component" value="Unassembled WGS sequence"/>
</dbReference>
<feature type="transmembrane region" description="Helical" evidence="1">
    <location>
        <begin position="61"/>
        <end position="81"/>
    </location>
</feature>
<keyword evidence="1" id="KW-0472">Membrane</keyword>
<organism evidence="2 3">
    <name type="scientific">Paraliobacillus quinghaiensis</name>
    <dbReference type="NCBI Taxonomy" id="470815"/>
    <lineage>
        <taxon>Bacteria</taxon>
        <taxon>Bacillati</taxon>
        <taxon>Bacillota</taxon>
        <taxon>Bacilli</taxon>
        <taxon>Bacillales</taxon>
        <taxon>Bacillaceae</taxon>
        <taxon>Paraliobacillus</taxon>
    </lineage>
</organism>
<feature type="transmembrane region" description="Helical" evidence="1">
    <location>
        <begin position="101"/>
        <end position="124"/>
    </location>
</feature>
<sequence length="129" mass="14919">MQLTGAFVLIPFIVAIVFKGIGFAAIFFVEIILIVFFIIVLAALIYIFILRFFDGEWLKDYLINYVQIFLSVSILVGYQIIVRSFEFIDLSMSLFTLVHYLISLIPFGVYIYIVVLVISNWVAWKKVFA</sequence>
<evidence type="ECO:0000313" key="2">
    <source>
        <dbReference type="EMBL" id="GGM29117.1"/>
    </source>
</evidence>
<gene>
    <name evidence="2" type="ORF">GCM10011351_13920</name>
</gene>
<keyword evidence="1" id="KW-0812">Transmembrane</keyword>
<proteinExistence type="predicted"/>
<feature type="transmembrane region" description="Helical" evidence="1">
    <location>
        <begin position="25"/>
        <end position="49"/>
    </location>
</feature>
<name>A0A917TPQ1_9BACI</name>
<accession>A0A917TPQ1</accession>
<reference evidence="2" key="1">
    <citation type="journal article" date="2014" name="Int. J. Syst. Evol. Microbiol.">
        <title>Complete genome sequence of Corynebacterium casei LMG S-19264T (=DSM 44701T), isolated from a smear-ripened cheese.</title>
        <authorList>
            <consortium name="US DOE Joint Genome Institute (JGI-PGF)"/>
            <person name="Walter F."/>
            <person name="Albersmeier A."/>
            <person name="Kalinowski J."/>
            <person name="Ruckert C."/>
        </authorList>
    </citation>
    <scope>NUCLEOTIDE SEQUENCE</scope>
    <source>
        <strain evidence="2">CGMCC 1.6333</strain>
    </source>
</reference>
<comment type="caution">
    <text evidence="2">The sequence shown here is derived from an EMBL/GenBank/DDBJ whole genome shotgun (WGS) entry which is preliminary data.</text>
</comment>
<dbReference type="EMBL" id="BMLG01000005">
    <property type="protein sequence ID" value="GGM29117.1"/>
    <property type="molecule type" value="Genomic_DNA"/>
</dbReference>
<keyword evidence="1" id="KW-1133">Transmembrane helix</keyword>
<evidence type="ECO:0000256" key="1">
    <source>
        <dbReference type="SAM" id="Phobius"/>
    </source>
</evidence>
<reference evidence="2" key="2">
    <citation type="submission" date="2020-09" db="EMBL/GenBank/DDBJ databases">
        <authorList>
            <person name="Sun Q."/>
            <person name="Zhou Y."/>
        </authorList>
    </citation>
    <scope>NUCLEOTIDE SEQUENCE</scope>
    <source>
        <strain evidence="2">CGMCC 1.6333</strain>
    </source>
</reference>
<keyword evidence="3" id="KW-1185">Reference proteome</keyword>
<dbReference type="AlphaFoldDB" id="A0A917TPQ1"/>
<protein>
    <submittedName>
        <fullName evidence="2">Uncharacterized protein</fullName>
    </submittedName>
</protein>
<evidence type="ECO:0000313" key="3">
    <source>
        <dbReference type="Proteomes" id="UP000618460"/>
    </source>
</evidence>